<evidence type="ECO:0000256" key="4">
    <source>
        <dbReference type="ARBA" id="ARBA00022827"/>
    </source>
</evidence>
<name>A0A3M8DM94_9BACL</name>
<accession>A0A3M8DM94</accession>
<sequence>MTTQHNTKPNPLPAFDAVIVGAGFSGLYMLHKLREAGLSACVYEAGDGVGGVWYWNRYPGARCDSESVYYNYTFSEELYQEWTWSSRYPGQPEILRYLNFVADKFDLRRDIQFRTRVTSAHYDDDERKWRIQTNDGATVMATYFISAVGCLSATNVPKMKGLETFEGQWFHTGNWPHEKVDFHGKRVGVIGTGSSGIQSIPVIAEEALHLTVFQRTAQYSSPAQNHELEEAYVQHAKNRFHEMKQSMRESTAGFPYKRSRVSALEVSEEKRQQVYESAWAQGGLILTSTFNDLLVNEEANETLSAFIRSKIRAVVHDEKTAEMLMPNYFFATKRPILDTRYFETYNRENVTLVNVKADPIVEITPKGVRTEKGEYELDILVFATGYDAMTGPLMKMDIVGKNGEKLKDKWAEGANVKTYLGIANAGFPNMFMITGPESPSVLSNMPVSIEQHVEWIADCIQYIREQGYESIEAVKEAEEAWSKHCWEVASATLFTKAESWYTGANIKDKPVGFPIYLGGVGNYRQICTGIAERGYEGFTFQRVPESGQVNSL</sequence>
<proteinExistence type="inferred from homology"/>
<keyword evidence="9" id="KW-1185">Reference proteome</keyword>
<dbReference type="InterPro" id="IPR050775">
    <property type="entry name" value="FAD-binding_Monooxygenases"/>
</dbReference>
<dbReference type="EMBL" id="RHHU01000003">
    <property type="protein sequence ID" value="RNB88689.1"/>
    <property type="molecule type" value="Genomic_DNA"/>
</dbReference>
<keyword evidence="6" id="KW-0560">Oxidoreductase</keyword>
<comment type="similarity">
    <text evidence="2">Belongs to the FAD-binding monooxygenase family.</text>
</comment>
<evidence type="ECO:0000256" key="5">
    <source>
        <dbReference type="ARBA" id="ARBA00022857"/>
    </source>
</evidence>
<protein>
    <submittedName>
        <fullName evidence="8">NAD(P)/FAD-dependent oxidoreductase</fullName>
    </submittedName>
</protein>
<dbReference type="Gene3D" id="3.50.50.60">
    <property type="entry name" value="FAD/NAD(P)-binding domain"/>
    <property type="match status" value="2"/>
</dbReference>
<evidence type="ECO:0000313" key="8">
    <source>
        <dbReference type="EMBL" id="RNB88689.1"/>
    </source>
</evidence>
<comment type="cofactor">
    <cofactor evidence="1">
        <name>FAD</name>
        <dbReference type="ChEBI" id="CHEBI:57692"/>
    </cofactor>
</comment>
<comment type="caution">
    <text evidence="8">The sequence shown here is derived from an EMBL/GenBank/DDBJ whole genome shotgun (WGS) entry which is preliminary data.</text>
</comment>
<keyword evidence="4" id="KW-0274">FAD</keyword>
<dbReference type="InterPro" id="IPR020946">
    <property type="entry name" value="Flavin_mOase-like"/>
</dbReference>
<evidence type="ECO:0000256" key="2">
    <source>
        <dbReference type="ARBA" id="ARBA00010139"/>
    </source>
</evidence>
<dbReference type="PANTHER" id="PTHR43098">
    <property type="entry name" value="L-ORNITHINE N(5)-MONOOXYGENASE-RELATED"/>
    <property type="match status" value="1"/>
</dbReference>
<evidence type="ECO:0000256" key="1">
    <source>
        <dbReference type="ARBA" id="ARBA00001974"/>
    </source>
</evidence>
<dbReference type="AlphaFoldDB" id="A0A3M8DM94"/>
<dbReference type="GO" id="GO:0050660">
    <property type="term" value="F:flavin adenine dinucleotide binding"/>
    <property type="evidence" value="ECO:0007669"/>
    <property type="project" value="InterPro"/>
</dbReference>
<keyword evidence="3" id="KW-0285">Flavoprotein</keyword>
<evidence type="ECO:0000313" key="9">
    <source>
        <dbReference type="Proteomes" id="UP000269573"/>
    </source>
</evidence>
<dbReference type="Proteomes" id="UP000269573">
    <property type="component" value="Unassembled WGS sequence"/>
</dbReference>
<gene>
    <name evidence="8" type="ORF">EDM59_06155</name>
</gene>
<dbReference type="SUPFAM" id="SSF51905">
    <property type="entry name" value="FAD/NAD(P)-binding domain"/>
    <property type="match status" value="2"/>
</dbReference>
<dbReference type="Pfam" id="PF00743">
    <property type="entry name" value="FMO-like"/>
    <property type="match status" value="1"/>
</dbReference>
<keyword evidence="5" id="KW-0521">NADP</keyword>
<evidence type="ECO:0000256" key="7">
    <source>
        <dbReference type="ARBA" id="ARBA00023033"/>
    </source>
</evidence>
<dbReference type="InterPro" id="IPR036188">
    <property type="entry name" value="FAD/NAD-bd_sf"/>
</dbReference>
<evidence type="ECO:0000256" key="3">
    <source>
        <dbReference type="ARBA" id="ARBA00022630"/>
    </source>
</evidence>
<keyword evidence="7" id="KW-0503">Monooxygenase</keyword>
<organism evidence="8 9">
    <name type="scientific">Brevibacillus nitrificans</name>
    <dbReference type="NCBI Taxonomy" id="651560"/>
    <lineage>
        <taxon>Bacteria</taxon>
        <taxon>Bacillati</taxon>
        <taxon>Bacillota</taxon>
        <taxon>Bacilli</taxon>
        <taxon>Bacillales</taxon>
        <taxon>Paenibacillaceae</taxon>
        <taxon>Brevibacillus</taxon>
    </lineage>
</organism>
<evidence type="ECO:0000256" key="6">
    <source>
        <dbReference type="ARBA" id="ARBA00023002"/>
    </source>
</evidence>
<dbReference type="GO" id="GO:0004499">
    <property type="term" value="F:N,N-dimethylaniline monooxygenase activity"/>
    <property type="evidence" value="ECO:0007669"/>
    <property type="project" value="InterPro"/>
</dbReference>
<dbReference type="GO" id="GO:0050661">
    <property type="term" value="F:NADP binding"/>
    <property type="evidence" value="ECO:0007669"/>
    <property type="project" value="InterPro"/>
</dbReference>
<reference evidence="8 9" key="1">
    <citation type="submission" date="2018-10" db="EMBL/GenBank/DDBJ databases">
        <title>Phylogenomics of Brevibacillus.</title>
        <authorList>
            <person name="Dunlap C."/>
        </authorList>
    </citation>
    <scope>NUCLEOTIDE SEQUENCE [LARGE SCALE GENOMIC DNA]</scope>
    <source>
        <strain evidence="8 9">JCM 15774</strain>
    </source>
</reference>
<dbReference type="PANTHER" id="PTHR43098:SF3">
    <property type="entry name" value="L-ORNITHINE N(5)-MONOOXYGENASE-RELATED"/>
    <property type="match status" value="1"/>
</dbReference>
<dbReference type="RefSeq" id="WP_122922787.1">
    <property type="nucleotide sequence ID" value="NZ_RHHU01000003.1"/>
</dbReference>